<keyword evidence="4 5" id="KW-0472">Membrane</keyword>
<comment type="subcellular location">
    <subcellularLocation>
        <location evidence="1">Membrane</location>
        <topology evidence="1">Multi-pass membrane protein</topology>
    </subcellularLocation>
</comment>
<evidence type="ECO:0000256" key="1">
    <source>
        <dbReference type="ARBA" id="ARBA00004141"/>
    </source>
</evidence>
<evidence type="ECO:0000313" key="7">
    <source>
        <dbReference type="EMBL" id="MBJ7600178.1"/>
    </source>
</evidence>
<comment type="caution">
    <text evidence="7">The sequence shown here is derived from an EMBL/GenBank/DDBJ whole genome shotgun (WGS) entry which is preliminary data.</text>
</comment>
<dbReference type="EMBL" id="JAEKNR010000188">
    <property type="protein sequence ID" value="MBJ7600178.1"/>
    <property type="molecule type" value="Genomic_DNA"/>
</dbReference>
<feature type="transmembrane region" description="Helical" evidence="5">
    <location>
        <begin position="72"/>
        <end position="98"/>
    </location>
</feature>
<dbReference type="InterPro" id="IPR009908">
    <property type="entry name" value="Methylamine_util_MauE"/>
</dbReference>
<dbReference type="GO" id="GO:0016020">
    <property type="term" value="C:membrane"/>
    <property type="evidence" value="ECO:0007669"/>
    <property type="project" value="UniProtKB-SubCell"/>
</dbReference>
<evidence type="ECO:0000313" key="8">
    <source>
        <dbReference type="Proteomes" id="UP000612893"/>
    </source>
</evidence>
<evidence type="ECO:0000256" key="2">
    <source>
        <dbReference type="ARBA" id="ARBA00022692"/>
    </source>
</evidence>
<dbReference type="Proteomes" id="UP000612893">
    <property type="component" value="Unassembled WGS sequence"/>
</dbReference>
<name>A0A934KBR5_9BACT</name>
<dbReference type="AlphaFoldDB" id="A0A934KBR5"/>
<evidence type="ECO:0000256" key="3">
    <source>
        <dbReference type="ARBA" id="ARBA00022989"/>
    </source>
</evidence>
<evidence type="ECO:0000256" key="4">
    <source>
        <dbReference type="ARBA" id="ARBA00023136"/>
    </source>
</evidence>
<reference evidence="7" key="1">
    <citation type="submission" date="2020-10" db="EMBL/GenBank/DDBJ databases">
        <title>Ca. Dormibacterota MAGs.</title>
        <authorList>
            <person name="Montgomery K."/>
        </authorList>
    </citation>
    <scope>NUCLEOTIDE SEQUENCE [LARGE SCALE GENOMIC DNA]</scope>
    <source>
        <strain evidence="7">SC8812_S17_10</strain>
    </source>
</reference>
<feature type="domain" description="Methylamine utilisation protein MauE" evidence="6">
    <location>
        <begin position="13"/>
        <end position="137"/>
    </location>
</feature>
<keyword evidence="2 5" id="KW-0812">Transmembrane</keyword>
<organism evidence="7 8">
    <name type="scientific">Candidatus Nephthysia bennettiae</name>
    <dbReference type="NCBI Taxonomy" id="3127016"/>
    <lineage>
        <taxon>Bacteria</taxon>
        <taxon>Bacillati</taxon>
        <taxon>Candidatus Dormiibacterota</taxon>
        <taxon>Candidatus Dormibacteria</taxon>
        <taxon>Candidatus Dormibacterales</taxon>
        <taxon>Candidatus Dormibacteraceae</taxon>
        <taxon>Candidatus Nephthysia</taxon>
    </lineage>
</organism>
<evidence type="ECO:0000259" key="6">
    <source>
        <dbReference type="Pfam" id="PF07291"/>
    </source>
</evidence>
<keyword evidence="3 5" id="KW-1133">Transmembrane helix</keyword>
<dbReference type="RefSeq" id="WP_338203907.1">
    <property type="nucleotide sequence ID" value="NZ_JAEKNR010000188.1"/>
</dbReference>
<gene>
    <name evidence="7" type="ORF">JF922_19160</name>
</gene>
<sequence>MEVLITSSVGMGVLIAIRLCLALFFLTAGIGKLANQRDFLQGTVNYDILPLNASRVLGRLLPWIELAVGLDLLLGIALPIAGLLAATLITAFIAAVVINLKRGRQIQCSGYGIGVAPTISWGTVARNATLMVMALAVAGLGLLTQQDGWLAPWSTYRSLLSSISLTILVAS</sequence>
<proteinExistence type="predicted"/>
<accession>A0A934KBR5</accession>
<evidence type="ECO:0000256" key="5">
    <source>
        <dbReference type="SAM" id="Phobius"/>
    </source>
</evidence>
<dbReference type="Pfam" id="PF07291">
    <property type="entry name" value="MauE"/>
    <property type="match status" value="1"/>
</dbReference>
<feature type="transmembrane region" description="Helical" evidence="5">
    <location>
        <begin position="12"/>
        <end position="31"/>
    </location>
</feature>
<protein>
    <submittedName>
        <fullName evidence="7">DoxX family membrane protein</fullName>
    </submittedName>
</protein>
<keyword evidence="8" id="KW-1185">Reference proteome</keyword>